<keyword evidence="5" id="KW-0812">Transmembrane</keyword>
<dbReference type="SUPFAM" id="SSF56112">
    <property type="entry name" value="Protein kinase-like (PK-like)"/>
    <property type="match status" value="1"/>
</dbReference>
<keyword evidence="5" id="KW-0472">Membrane</keyword>
<evidence type="ECO:0000313" key="7">
    <source>
        <dbReference type="EMBL" id="MFD2158349.1"/>
    </source>
</evidence>
<organism evidence="7 8">
    <name type="scientific">Rubritalea tangerina</name>
    <dbReference type="NCBI Taxonomy" id="430798"/>
    <lineage>
        <taxon>Bacteria</taxon>
        <taxon>Pseudomonadati</taxon>
        <taxon>Verrucomicrobiota</taxon>
        <taxon>Verrucomicrobiia</taxon>
        <taxon>Verrucomicrobiales</taxon>
        <taxon>Rubritaleaceae</taxon>
        <taxon>Rubritalea</taxon>
    </lineage>
</organism>
<dbReference type="CDD" id="cd14014">
    <property type="entry name" value="STKc_PknB_like"/>
    <property type="match status" value="1"/>
</dbReference>
<dbReference type="PANTHER" id="PTHR43289:SF6">
    <property type="entry name" value="SERINE_THREONINE-PROTEIN KINASE NEKL-3"/>
    <property type="match status" value="1"/>
</dbReference>
<dbReference type="InterPro" id="IPR000719">
    <property type="entry name" value="Prot_kinase_dom"/>
</dbReference>
<evidence type="ECO:0000256" key="4">
    <source>
        <dbReference type="ARBA" id="ARBA00022840"/>
    </source>
</evidence>
<feature type="domain" description="Protein kinase" evidence="6">
    <location>
        <begin position="54"/>
        <end position="337"/>
    </location>
</feature>
<dbReference type="InterPro" id="IPR011009">
    <property type="entry name" value="Kinase-like_dom_sf"/>
</dbReference>
<accession>A0ABW4Z8V2</accession>
<dbReference type="Proteomes" id="UP001597389">
    <property type="component" value="Unassembled WGS sequence"/>
</dbReference>
<dbReference type="PROSITE" id="PS50011">
    <property type="entry name" value="PROTEIN_KINASE_DOM"/>
    <property type="match status" value="1"/>
</dbReference>
<keyword evidence="5" id="KW-1133">Transmembrane helix</keyword>
<evidence type="ECO:0000259" key="6">
    <source>
        <dbReference type="PROSITE" id="PS50011"/>
    </source>
</evidence>
<evidence type="ECO:0000256" key="1">
    <source>
        <dbReference type="ARBA" id="ARBA00022679"/>
    </source>
</evidence>
<evidence type="ECO:0000313" key="8">
    <source>
        <dbReference type="Proteomes" id="UP001597389"/>
    </source>
</evidence>
<feature type="transmembrane region" description="Helical" evidence="5">
    <location>
        <begin position="364"/>
        <end position="385"/>
    </location>
</feature>
<dbReference type="Pfam" id="PF00069">
    <property type="entry name" value="Pkinase"/>
    <property type="match status" value="1"/>
</dbReference>
<comment type="caution">
    <text evidence="7">The sequence shown here is derived from an EMBL/GenBank/DDBJ whole genome shotgun (WGS) entry which is preliminary data.</text>
</comment>
<evidence type="ECO:0000256" key="5">
    <source>
        <dbReference type="SAM" id="Phobius"/>
    </source>
</evidence>
<keyword evidence="8" id="KW-1185">Reference proteome</keyword>
<evidence type="ECO:0000256" key="3">
    <source>
        <dbReference type="ARBA" id="ARBA00022777"/>
    </source>
</evidence>
<dbReference type="SMART" id="SM00220">
    <property type="entry name" value="S_TKc"/>
    <property type="match status" value="1"/>
</dbReference>
<keyword evidence="1" id="KW-0808">Transferase</keyword>
<sequence>MSSSDDKQDNEQFFRRLDEGLTSFFTMSEEDISAEDLEFSFPIQKDLSDLDSEYELVEQVGKGAMKLIYKVRELKTNRYVAMAKMVDAQTKESVESFLREARLTSLLEHPNIVTIHDMGIGEGGEPYFTMELLKGRTLAEVIKQAYSGDPTVRGEVRDELLSIFTRVCDAMDYAHSKHVVHLDLKPQNIHVGEYGEVIIMDWGLAKILVEDDEDIYHEVDPNELNHATLRGVIKGTPGYMAPEQARPNMEKDKRSDVYALGAILYSCLTGGAPIEGDSVDRVLEQTQEGVVDSPNERLDRALIAPGLEALVMKALAVNPDDRYPSVAALKEDLEKYSMGYATEAEDAGFLKQLKLLLIRHKRTVAILAASMAVITGIVGFAFTHISMERTKAVMAREEAVGAKKDAEEAQRVAEENLRLLKDEQDVSARLRENVEGFLEDVLESGDVSSAQRKVELLDSAIASETDQKKLKALLKRKGVLHFVLQDFDAALRSFEASQVREKSNYYRLAQLGKKLKGDADYLDDKGLSELLSRMGARHADVIFNMYERYMKFQRDPSSPVDGYRPLATVMLNMNNRIWHHERHQEFISFEGGKLDLSGRPYRNFRNHYGEGYNILAPFEADHIDVSNTLFFEFIQFHDLRFSTLNLLGCSVNQINKTRCEMMQGYGIERVIVDSRLLSVDEVALLTQQFEVHDVAPLVEE</sequence>
<dbReference type="EMBL" id="JBHUJB010000022">
    <property type="protein sequence ID" value="MFD2158349.1"/>
    <property type="molecule type" value="Genomic_DNA"/>
</dbReference>
<dbReference type="RefSeq" id="WP_377086487.1">
    <property type="nucleotide sequence ID" value="NZ_JBHSJL010000014.1"/>
</dbReference>
<keyword evidence="7" id="KW-0723">Serine/threonine-protein kinase</keyword>
<dbReference type="GO" id="GO:0004674">
    <property type="term" value="F:protein serine/threonine kinase activity"/>
    <property type="evidence" value="ECO:0007669"/>
    <property type="project" value="UniProtKB-KW"/>
</dbReference>
<keyword evidence="3 7" id="KW-0418">Kinase</keyword>
<keyword evidence="4" id="KW-0067">ATP-binding</keyword>
<keyword evidence="2" id="KW-0547">Nucleotide-binding</keyword>
<proteinExistence type="predicted"/>
<dbReference type="Gene3D" id="1.10.510.10">
    <property type="entry name" value="Transferase(Phosphotransferase) domain 1"/>
    <property type="match status" value="1"/>
</dbReference>
<gene>
    <name evidence="7" type="ORF">ACFSW8_05515</name>
</gene>
<evidence type="ECO:0000256" key="2">
    <source>
        <dbReference type="ARBA" id="ARBA00022741"/>
    </source>
</evidence>
<reference evidence="8" key="1">
    <citation type="journal article" date="2019" name="Int. J. Syst. Evol. Microbiol.">
        <title>The Global Catalogue of Microorganisms (GCM) 10K type strain sequencing project: providing services to taxonomists for standard genome sequencing and annotation.</title>
        <authorList>
            <consortium name="The Broad Institute Genomics Platform"/>
            <consortium name="The Broad Institute Genome Sequencing Center for Infectious Disease"/>
            <person name="Wu L."/>
            <person name="Ma J."/>
        </authorList>
    </citation>
    <scope>NUCLEOTIDE SEQUENCE [LARGE SCALE GENOMIC DNA]</scope>
    <source>
        <strain evidence="8">CCUG 57942</strain>
    </source>
</reference>
<protein>
    <submittedName>
        <fullName evidence="7">Serine/threonine protein kinase</fullName>
    </submittedName>
</protein>
<dbReference type="PANTHER" id="PTHR43289">
    <property type="entry name" value="MITOGEN-ACTIVATED PROTEIN KINASE KINASE KINASE 20-RELATED"/>
    <property type="match status" value="1"/>
</dbReference>
<name>A0ABW4Z8V2_9BACT</name>